<reference evidence="2 3" key="1">
    <citation type="journal article" date="2018" name="Elife">
        <title>Discovery and characterization of a prevalent human gut bacterial enzyme sufficient for the inactivation of a family of plant toxins.</title>
        <authorList>
            <person name="Koppel N."/>
            <person name="Bisanz J.E."/>
            <person name="Pandelia M.E."/>
            <person name="Turnbaugh P.J."/>
            <person name="Balskus E.P."/>
        </authorList>
    </citation>
    <scope>NUCLEOTIDE SEQUENCE [LARGE SCALE GENOMIC DNA]</scope>
    <source>
        <strain evidence="2 3">3C</strain>
    </source>
</reference>
<dbReference type="OrthoDB" id="3186493at2"/>
<organism evidence="2 3">
    <name type="scientific">Gordonibacter pamelaeae</name>
    <dbReference type="NCBI Taxonomy" id="471189"/>
    <lineage>
        <taxon>Bacteria</taxon>
        <taxon>Bacillati</taxon>
        <taxon>Actinomycetota</taxon>
        <taxon>Coriobacteriia</taxon>
        <taxon>Eggerthellales</taxon>
        <taxon>Eggerthellaceae</taxon>
        <taxon>Gordonibacter</taxon>
    </lineage>
</organism>
<evidence type="ECO:0000313" key="3">
    <source>
        <dbReference type="Proteomes" id="UP000254000"/>
    </source>
</evidence>
<evidence type="ECO:0000313" key="2">
    <source>
        <dbReference type="EMBL" id="RDB66503.1"/>
    </source>
</evidence>
<accession>A0A369M434</accession>
<evidence type="ECO:0000256" key="1">
    <source>
        <dbReference type="SAM" id="MobiDB-lite"/>
    </source>
</evidence>
<dbReference type="GeneID" id="78359033"/>
<dbReference type="EMBL" id="PPTS01000002">
    <property type="protein sequence ID" value="RDB66503.1"/>
    <property type="molecule type" value="Genomic_DNA"/>
</dbReference>
<dbReference type="Proteomes" id="UP000254000">
    <property type="component" value="Unassembled WGS sequence"/>
</dbReference>
<gene>
    <name evidence="2" type="ORF">C1877_04815</name>
</gene>
<proteinExistence type="predicted"/>
<dbReference type="RefSeq" id="WP_114568522.1">
    <property type="nucleotide sequence ID" value="NZ_CABMMS010000002.1"/>
</dbReference>
<keyword evidence="3" id="KW-1185">Reference proteome</keyword>
<protein>
    <submittedName>
        <fullName evidence="2">Uncharacterized protein</fullName>
    </submittedName>
</protein>
<dbReference type="AlphaFoldDB" id="A0A369M434"/>
<name>A0A369M434_9ACTN</name>
<sequence>MLEQDYLMRIFLQFAEILRRSWFKARDERDPKAAADMLENAVGDAVDIDGATLLSLAPESMAGILQVSGTDPRVTEYVARSLMLASAYLREAGEDAVADLRLEQARALADAYGLELPDDPAEMAGLLDDAPEPAIVDIASADDPRSPAVEAPERPGE</sequence>
<comment type="caution">
    <text evidence="2">The sequence shown here is derived from an EMBL/GenBank/DDBJ whole genome shotgun (WGS) entry which is preliminary data.</text>
</comment>
<feature type="region of interest" description="Disordered" evidence="1">
    <location>
        <begin position="138"/>
        <end position="157"/>
    </location>
</feature>